<dbReference type="InterPro" id="IPR004680">
    <property type="entry name" value="Cit_transptr-like_dom"/>
</dbReference>
<dbReference type="AlphaFoldDB" id="A0A1M5EJW4"/>
<dbReference type="PANTHER" id="PTHR43652">
    <property type="entry name" value="BASIC AMINO ACID ANTIPORTER YFCC-RELATED"/>
    <property type="match status" value="1"/>
</dbReference>
<dbReference type="SUPFAM" id="SSF116726">
    <property type="entry name" value="TrkA C-terminal domain-like"/>
    <property type="match status" value="2"/>
</dbReference>
<dbReference type="Pfam" id="PF03600">
    <property type="entry name" value="CitMHS"/>
    <property type="match status" value="1"/>
</dbReference>
<keyword evidence="2" id="KW-0813">Transport</keyword>
<dbReference type="PROSITE" id="PS51202">
    <property type="entry name" value="RCK_C"/>
    <property type="match status" value="2"/>
</dbReference>
<feature type="transmembrane region" description="Helical" evidence="7">
    <location>
        <begin position="6"/>
        <end position="24"/>
    </location>
</feature>
<keyword evidence="4" id="KW-0677">Repeat</keyword>
<accession>A0A1M5EJW4</accession>
<keyword evidence="3 7" id="KW-0812">Transmembrane</keyword>
<dbReference type="InterPro" id="IPR006037">
    <property type="entry name" value="RCK_C"/>
</dbReference>
<evidence type="ECO:0000256" key="6">
    <source>
        <dbReference type="ARBA" id="ARBA00023136"/>
    </source>
</evidence>
<organism evidence="9 10">
    <name type="scientific">Marisediminitalea aggregata</name>
    <dbReference type="NCBI Taxonomy" id="634436"/>
    <lineage>
        <taxon>Bacteria</taxon>
        <taxon>Pseudomonadati</taxon>
        <taxon>Pseudomonadota</taxon>
        <taxon>Gammaproteobacteria</taxon>
        <taxon>Alteromonadales</taxon>
        <taxon>Alteromonadaceae</taxon>
        <taxon>Marisediminitalea</taxon>
    </lineage>
</organism>
<feature type="transmembrane region" description="Helical" evidence="7">
    <location>
        <begin position="178"/>
        <end position="200"/>
    </location>
</feature>
<evidence type="ECO:0000256" key="4">
    <source>
        <dbReference type="ARBA" id="ARBA00022737"/>
    </source>
</evidence>
<keyword evidence="6 7" id="KW-0472">Membrane</keyword>
<keyword evidence="5 7" id="KW-1133">Transmembrane helix</keyword>
<dbReference type="GO" id="GO:0006813">
    <property type="term" value="P:potassium ion transport"/>
    <property type="evidence" value="ECO:0007669"/>
    <property type="project" value="InterPro"/>
</dbReference>
<feature type="transmembrane region" description="Helical" evidence="7">
    <location>
        <begin position="505"/>
        <end position="522"/>
    </location>
</feature>
<dbReference type="EMBL" id="FQWD01000001">
    <property type="protein sequence ID" value="SHF79434.1"/>
    <property type="molecule type" value="Genomic_DNA"/>
</dbReference>
<gene>
    <name evidence="9" type="ORF">SAMN05216361_0423</name>
</gene>
<dbReference type="Proteomes" id="UP000184520">
    <property type="component" value="Unassembled WGS sequence"/>
</dbReference>
<protein>
    <submittedName>
        <fullName evidence="9">Di-and tricarboxylate transporter</fullName>
    </submittedName>
</protein>
<evidence type="ECO:0000259" key="8">
    <source>
        <dbReference type="PROSITE" id="PS51202"/>
    </source>
</evidence>
<dbReference type="InterPro" id="IPR051679">
    <property type="entry name" value="DASS-Related_Transporters"/>
</dbReference>
<evidence type="ECO:0000256" key="3">
    <source>
        <dbReference type="ARBA" id="ARBA00022692"/>
    </source>
</evidence>
<dbReference type="InterPro" id="IPR036721">
    <property type="entry name" value="RCK_C_sf"/>
</dbReference>
<dbReference type="GO" id="GO:0005886">
    <property type="term" value="C:plasma membrane"/>
    <property type="evidence" value="ECO:0007669"/>
    <property type="project" value="TreeGrafter"/>
</dbReference>
<name>A0A1M5EJW4_9ALTE</name>
<dbReference type="Pfam" id="PF02080">
    <property type="entry name" value="TrkA_C"/>
    <property type="match status" value="2"/>
</dbReference>
<evidence type="ECO:0000313" key="9">
    <source>
        <dbReference type="EMBL" id="SHF79434.1"/>
    </source>
</evidence>
<feature type="domain" description="RCK C-terminal" evidence="8">
    <location>
        <begin position="316"/>
        <end position="400"/>
    </location>
</feature>
<sequence>MFSVPVHLHAQSVFIIIAVAALLMTTNRVRYDLIAVVVILALMMTGILPVNAALSGFGNPVVILIAGLLIVGEMLDRTGVARFVGDWIGEHSQGSQSRLLIMLMLACALLSAVMSSTAVVAIFIPIVMRIARRSHGGAGQLLLPMSYAALVSGMLTLIATPPNLVISGELSNQGFQPLGFFSFSAIGIVVLAGLMFYMVVVGKHWLPKADSTDTASMRRSIQALWDEYRVDRELIYLQIGPDSPLHGKTIAQSELYKRYGLRVLDLSQRVRGWRELKAGVSPDIVLHSDDVLHVAIPASQLDEAKQANQLFVFHPSQLETQYRSWEFGAVSVLIHPDSKLIGKSIREAQFRDRYGLDVFGVRRNRQSIEHFQDLLLQPSDSLLVTGPWARITHLQQQNHDFVVLETPAEASDVVPAFQKMPAALIITTLMVLSSVFNWLPLVASVLLAAIAAIVTRCLNAADAYRAIHWQSLVLLAGMLPLADALQQTGGTGMIVDGLLGIAENASAQTVLVMVFFLTALMTNILSNTASAVLMAPIAISLAQQLGVSPYPLAITVLFAASAAFMTPIASPIVTLIVEPGKYRFSDFIRLGSPMLLWVFACCYVLIPIAFPW</sequence>
<dbReference type="Gene3D" id="3.30.70.1450">
    <property type="entry name" value="Regulator of K+ conductance, C-terminal domain"/>
    <property type="match status" value="2"/>
</dbReference>
<feature type="domain" description="RCK C-terminal" evidence="8">
    <location>
        <begin position="222"/>
        <end position="310"/>
    </location>
</feature>
<feature type="transmembrane region" description="Helical" evidence="7">
    <location>
        <begin position="99"/>
        <end position="127"/>
    </location>
</feature>
<feature type="transmembrane region" description="Helical" evidence="7">
    <location>
        <begin position="552"/>
        <end position="575"/>
    </location>
</feature>
<comment type="subcellular location">
    <subcellularLocation>
        <location evidence="1">Membrane</location>
        <topology evidence="1">Multi-pass membrane protein</topology>
    </subcellularLocation>
</comment>
<feature type="transmembrane region" description="Helical" evidence="7">
    <location>
        <begin position="435"/>
        <end position="454"/>
    </location>
</feature>
<evidence type="ECO:0000256" key="7">
    <source>
        <dbReference type="SAM" id="Phobius"/>
    </source>
</evidence>
<feature type="transmembrane region" description="Helical" evidence="7">
    <location>
        <begin position="31"/>
        <end position="50"/>
    </location>
</feature>
<feature type="transmembrane region" description="Helical" evidence="7">
    <location>
        <begin position="147"/>
        <end position="166"/>
    </location>
</feature>
<dbReference type="GO" id="GO:0008324">
    <property type="term" value="F:monoatomic cation transmembrane transporter activity"/>
    <property type="evidence" value="ECO:0007669"/>
    <property type="project" value="InterPro"/>
</dbReference>
<evidence type="ECO:0000313" key="10">
    <source>
        <dbReference type="Proteomes" id="UP000184520"/>
    </source>
</evidence>
<reference evidence="10" key="1">
    <citation type="submission" date="2016-11" db="EMBL/GenBank/DDBJ databases">
        <authorList>
            <person name="Varghese N."/>
            <person name="Submissions S."/>
        </authorList>
    </citation>
    <scope>NUCLEOTIDE SEQUENCE [LARGE SCALE GENOMIC DNA]</scope>
    <source>
        <strain evidence="10">CGMCC 1.8995</strain>
    </source>
</reference>
<dbReference type="PANTHER" id="PTHR43652:SF1">
    <property type="entry name" value="RESPONSE REGULATOR"/>
    <property type="match status" value="1"/>
</dbReference>
<proteinExistence type="predicted"/>
<evidence type="ECO:0000256" key="2">
    <source>
        <dbReference type="ARBA" id="ARBA00022448"/>
    </source>
</evidence>
<evidence type="ECO:0000256" key="5">
    <source>
        <dbReference type="ARBA" id="ARBA00022989"/>
    </source>
</evidence>
<dbReference type="STRING" id="634436.SAMN05216361_0423"/>
<feature type="transmembrane region" description="Helical" evidence="7">
    <location>
        <begin position="466"/>
        <end position="485"/>
    </location>
</feature>
<evidence type="ECO:0000256" key="1">
    <source>
        <dbReference type="ARBA" id="ARBA00004141"/>
    </source>
</evidence>
<keyword evidence="10" id="KW-1185">Reference proteome</keyword>
<feature type="transmembrane region" description="Helical" evidence="7">
    <location>
        <begin position="587"/>
        <end position="610"/>
    </location>
</feature>